<dbReference type="GO" id="GO:0005524">
    <property type="term" value="F:ATP binding"/>
    <property type="evidence" value="ECO:0007669"/>
    <property type="project" value="InterPro"/>
</dbReference>
<dbReference type="CDD" id="cd22979">
    <property type="entry name" value="DD_AK8"/>
    <property type="match status" value="1"/>
</dbReference>
<proteinExistence type="predicted"/>
<dbReference type="InterPro" id="IPR027417">
    <property type="entry name" value="P-loop_NTPase"/>
</dbReference>
<dbReference type="Gene3D" id="3.40.50.300">
    <property type="entry name" value="P-loop containing nucleotide triphosphate hydrolases"/>
    <property type="match status" value="2"/>
</dbReference>
<dbReference type="PANTHER" id="PTHR23359">
    <property type="entry name" value="NUCLEOTIDE KINASE"/>
    <property type="match status" value="1"/>
</dbReference>
<gene>
    <name evidence="4" type="ORF">WN55_03084</name>
</gene>
<evidence type="ECO:0000256" key="2">
    <source>
        <dbReference type="ARBA" id="ARBA00022741"/>
    </source>
</evidence>
<dbReference type="Gene3D" id="1.20.890.10">
    <property type="entry name" value="cAMP-dependent protein kinase regulatory subunit, dimerization-anchoring domain"/>
    <property type="match status" value="1"/>
</dbReference>
<reference evidence="4 5" key="1">
    <citation type="submission" date="2015-07" db="EMBL/GenBank/DDBJ databases">
        <title>The genome of Dufourea novaeangliae.</title>
        <authorList>
            <person name="Pan H."/>
            <person name="Kapheim K."/>
        </authorList>
    </citation>
    <scope>NUCLEOTIDE SEQUENCE [LARGE SCALE GENOMIC DNA]</scope>
    <source>
        <strain evidence="4">0120121106</strain>
        <tissue evidence="4">Whole body</tissue>
    </source>
</reference>
<organism evidence="4 5">
    <name type="scientific">Dufourea novaeangliae</name>
    <name type="common">Sweat bee</name>
    <dbReference type="NCBI Taxonomy" id="178035"/>
    <lineage>
        <taxon>Eukaryota</taxon>
        <taxon>Metazoa</taxon>
        <taxon>Ecdysozoa</taxon>
        <taxon>Arthropoda</taxon>
        <taxon>Hexapoda</taxon>
        <taxon>Insecta</taxon>
        <taxon>Pterygota</taxon>
        <taxon>Neoptera</taxon>
        <taxon>Endopterygota</taxon>
        <taxon>Hymenoptera</taxon>
        <taxon>Apocrita</taxon>
        <taxon>Aculeata</taxon>
        <taxon>Apoidea</taxon>
        <taxon>Anthophila</taxon>
        <taxon>Halictidae</taxon>
        <taxon>Rophitinae</taxon>
        <taxon>Dufourea</taxon>
    </lineage>
</organism>
<keyword evidence="2" id="KW-0547">Nucleotide-binding</keyword>
<evidence type="ECO:0000256" key="3">
    <source>
        <dbReference type="ARBA" id="ARBA00022777"/>
    </source>
</evidence>
<dbReference type="InterPro" id="IPR000850">
    <property type="entry name" value="Adenylat/UMP-CMP_kin"/>
</dbReference>
<dbReference type="AlphaFoldDB" id="A0A154PI47"/>
<dbReference type="SUPFAM" id="SSF47391">
    <property type="entry name" value="Dimerization-anchoring domain of cAMP-dependent PK regulatory subunit"/>
    <property type="match status" value="1"/>
</dbReference>
<dbReference type="GO" id="GO:0019205">
    <property type="term" value="F:nucleobase-containing compound kinase activity"/>
    <property type="evidence" value="ECO:0007669"/>
    <property type="project" value="InterPro"/>
</dbReference>
<evidence type="ECO:0000313" key="5">
    <source>
        <dbReference type="Proteomes" id="UP000076502"/>
    </source>
</evidence>
<evidence type="ECO:0000313" key="4">
    <source>
        <dbReference type="EMBL" id="KZC11525.1"/>
    </source>
</evidence>
<keyword evidence="3 4" id="KW-0418">Kinase</keyword>
<accession>A0A154PI47</accession>
<protein>
    <submittedName>
        <fullName evidence="4">Adenylate kinase 8</fullName>
    </submittedName>
</protein>
<dbReference type="GO" id="GO:0006139">
    <property type="term" value="P:nucleobase-containing compound metabolic process"/>
    <property type="evidence" value="ECO:0007669"/>
    <property type="project" value="InterPro"/>
</dbReference>
<dbReference type="STRING" id="178035.A0A154PI47"/>
<dbReference type="OrthoDB" id="522106at2759"/>
<name>A0A154PI47_DUFNO</name>
<keyword evidence="1" id="KW-0808">Transferase</keyword>
<dbReference type="SUPFAM" id="SSF52540">
    <property type="entry name" value="P-loop containing nucleoside triphosphate hydrolases"/>
    <property type="match status" value="1"/>
</dbReference>
<evidence type="ECO:0000256" key="1">
    <source>
        <dbReference type="ARBA" id="ARBA00022679"/>
    </source>
</evidence>
<dbReference type="Pfam" id="PF00406">
    <property type="entry name" value="ADK"/>
    <property type="match status" value="1"/>
</dbReference>
<sequence length="511" mass="59237">MSELQDVEKRIHSANARFVAYLEKHRIYELFHDIATQLMIQKPDDHLVFIKQYLEIAAKRLDVPRIILIAPPTFDRMALAKVLQEELNIYPFTIKELRKACEKDNETCHCAESMDLAFAMRKILETGALHACGWVLVDLPRTKTEARVFQRTGIIPTHVIQLIVSNDADNYENIYMNDTCYHVCTPINIKRKMDERRYEKQLRGLKEAYANFLIVRNETMVTLFFCFKEVDVGIRTIEELGKDCAKLVKIKKHCGGPSIFRIVLIGSRGSGCTTLAKYLAERFNIVHIDYDYITEQSRLQRNSLGELLGIYEHGWGERPKPEIRIQIIQKYISGYECLKRGWVLTGYPKQVEDFKLLDLSPTPPNRVIFVETSGDVCRRRLLNRRYNLVTGSKHDLSMKDYTDTDHCQLGIHPRDYRLIVERDLQEHEENVTEMLQYAGESAVKIDGNEDEKVVREKVEACLMRPAPNQQSRVPRSSAEIDPMNVEFDPDDEPDSSVFDNIRALEPVYTFL</sequence>
<dbReference type="Proteomes" id="UP000076502">
    <property type="component" value="Unassembled WGS sequence"/>
</dbReference>
<keyword evidence="5" id="KW-1185">Reference proteome</keyword>
<dbReference type="EMBL" id="KQ434923">
    <property type="protein sequence ID" value="KZC11525.1"/>
    <property type="molecule type" value="Genomic_DNA"/>
</dbReference>